<evidence type="ECO:0000313" key="3">
    <source>
        <dbReference type="WBParaSite" id="GPUH_0000164601-mRNA-1"/>
    </source>
</evidence>
<keyword evidence="2" id="KW-0812">Transmembrane</keyword>
<feature type="transmembrane region" description="Helical" evidence="2">
    <location>
        <begin position="263"/>
        <end position="283"/>
    </location>
</feature>
<evidence type="ECO:0000256" key="2">
    <source>
        <dbReference type="SAM" id="Phobius"/>
    </source>
</evidence>
<organism evidence="3">
    <name type="scientific">Gongylonema pulchrum</name>
    <dbReference type="NCBI Taxonomy" id="637853"/>
    <lineage>
        <taxon>Eukaryota</taxon>
        <taxon>Metazoa</taxon>
        <taxon>Ecdysozoa</taxon>
        <taxon>Nematoda</taxon>
        <taxon>Chromadorea</taxon>
        <taxon>Rhabditida</taxon>
        <taxon>Spirurina</taxon>
        <taxon>Spiruromorpha</taxon>
        <taxon>Spiruroidea</taxon>
        <taxon>Gongylonematidae</taxon>
        <taxon>Gongylonema</taxon>
    </lineage>
</organism>
<reference evidence="3" key="1">
    <citation type="submission" date="2016-06" db="UniProtKB">
        <authorList>
            <consortium name="WormBaseParasite"/>
        </authorList>
    </citation>
    <scope>IDENTIFICATION</scope>
</reference>
<dbReference type="Gene3D" id="3.90.70.10">
    <property type="entry name" value="Cysteine proteinases"/>
    <property type="match status" value="1"/>
</dbReference>
<keyword evidence="2" id="KW-1133">Transmembrane helix</keyword>
<proteinExistence type="predicted"/>
<evidence type="ECO:0000256" key="1">
    <source>
        <dbReference type="ARBA" id="ARBA00022490"/>
    </source>
</evidence>
<dbReference type="WBParaSite" id="GPUH_0000164601-mRNA-1">
    <property type="protein sequence ID" value="GPUH_0000164601-mRNA-1"/>
    <property type="gene ID" value="GPUH_0000164601"/>
</dbReference>
<dbReference type="PANTHER" id="PTHR11830">
    <property type="entry name" value="40S RIBOSOMAL PROTEIN S3A"/>
    <property type="match status" value="1"/>
</dbReference>
<keyword evidence="1" id="KW-0963">Cytoplasm</keyword>
<sequence length="287" mass="32968">LQSRRLTKFSGSCVEVLYRNERRFGVVKWIDDGDNEVRQNNRIVAVEIEGDMPYEWRTMDLMQLKEAQNAGVFVNAGLDSIALVPYCSLRPDDRFATSDMPEILENCDAERVSSSNFGSLDSGVEVRPCMPTKNIENLIGRMKGIQAFWQADVQQRQTQFIRKFHFVRADHVFNLRRLLERFLPEMSGLTTGEKDPEELLNALFNTVLRVEPFFVMKNTTDGKTSPSFICPLITEDLWSDDQRRLISVQALLERSLFASNIQFASVSLFFVFDGSMVFSGFFLENKK</sequence>
<keyword evidence="2" id="KW-0472">Membrane</keyword>
<accession>A0A183CYV1</accession>
<name>A0A183CYV1_9BILA</name>
<dbReference type="AlphaFoldDB" id="A0A183CYV1"/>
<protein>
    <submittedName>
        <fullName evidence="3">HECT domain-containing protein</fullName>
    </submittedName>
</protein>